<dbReference type="Proteomes" id="UP001201812">
    <property type="component" value="Unassembled WGS sequence"/>
</dbReference>
<feature type="region of interest" description="Disordered" evidence="1">
    <location>
        <begin position="1"/>
        <end position="55"/>
    </location>
</feature>
<organism evidence="2 3">
    <name type="scientific">Ditylenchus destructor</name>
    <dbReference type="NCBI Taxonomy" id="166010"/>
    <lineage>
        <taxon>Eukaryota</taxon>
        <taxon>Metazoa</taxon>
        <taxon>Ecdysozoa</taxon>
        <taxon>Nematoda</taxon>
        <taxon>Chromadorea</taxon>
        <taxon>Rhabditida</taxon>
        <taxon>Tylenchina</taxon>
        <taxon>Tylenchomorpha</taxon>
        <taxon>Sphaerularioidea</taxon>
        <taxon>Anguinidae</taxon>
        <taxon>Anguininae</taxon>
        <taxon>Ditylenchus</taxon>
    </lineage>
</organism>
<reference evidence="2" key="1">
    <citation type="submission" date="2022-01" db="EMBL/GenBank/DDBJ databases">
        <title>Genome Sequence Resource for Two Populations of Ditylenchus destructor, the Migratory Endoparasitic Phytonematode.</title>
        <authorList>
            <person name="Zhang H."/>
            <person name="Lin R."/>
            <person name="Xie B."/>
        </authorList>
    </citation>
    <scope>NUCLEOTIDE SEQUENCE</scope>
    <source>
        <strain evidence="2">BazhouSP</strain>
    </source>
</reference>
<accession>A0AAD4MY90</accession>
<name>A0AAD4MY90_9BILA</name>
<proteinExistence type="predicted"/>
<evidence type="ECO:0000313" key="3">
    <source>
        <dbReference type="Proteomes" id="UP001201812"/>
    </source>
</evidence>
<keyword evidence="3" id="KW-1185">Reference proteome</keyword>
<comment type="caution">
    <text evidence="2">The sequence shown here is derived from an EMBL/GenBank/DDBJ whole genome shotgun (WGS) entry which is preliminary data.</text>
</comment>
<gene>
    <name evidence="2" type="ORF">DdX_13658</name>
</gene>
<dbReference type="EMBL" id="JAKKPZ010000057">
    <property type="protein sequence ID" value="KAI1705343.1"/>
    <property type="molecule type" value="Genomic_DNA"/>
</dbReference>
<evidence type="ECO:0000256" key="1">
    <source>
        <dbReference type="SAM" id="MobiDB-lite"/>
    </source>
</evidence>
<sequence length="72" mass="8005">MGEQGEEARPNLAVAAAETQLKTRSPDSEVKRQPSRLPTHSKFPQRRFSAMGNLHPPLSVSKLNINTKLQLL</sequence>
<dbReference type="AlphaFoldDB" id="A0AAD4MY90"/>
<evidence type="ECO:0000313" key="2">
    <source>
        <dbReference type="EMBL" id="KAI1705343.1"/>
    </source>
</evidence>
<protein>
    <submittedName>
        <fullName evidence="2">Uncharacterized protein</fullName>
    </submittedName>
</protein>